<protein>
    <submittedName>
        <fullName evidence="2">Ubiquitin-conjugating enzyme E2 W-like</fullName>
    </submittedName>
</protein>
<dbReference type="Proteomes" id="UP000192247">
    <property type="component" value="Unassembled WGS sequence"/>
</dbReference>
<keyword evidence="3" id="KW-1185">Reference proteome</keyword>
<dbReference type="InParanoid" id="A0A1V9X259"/>
<name>A0A1V9X259_9ACAR</name>
<reference evidence="2 3" key="1">
    <citation type="journal article" date="2017" name="Gigascience">
        <title>Draft genome of the honey bee ectoparasitic mite, Tropilaelaps mercedesae, is shaped by the parasitic life history.</title>
        <authorList>
            <person name="Dong X."/>
            <person name="Armstrong S.D."/>
            <person name="Xia D."/>
            <person name="Makepeace B.L."/>
            <person name="Darby A.C."/>
            <person name="Kadowaki T."/>
        </authorList>
    </citation>
    <scope>NUCLEOTIDE SEQUENCE [LARGE SCALE GENOMIC DNA]</scope>
    <source>
        <strain evidence="2">Wuxi-XJTLU</strain>
    </source>
</reference>
<dbReference type="AlphaFoldDB" id="A0A1V9X259"/>
<evidence type="ECO:0000313" key="2">
    <source>
        <dbReference type="EMBL" id="OQR67567.1"/>
    </source>
</evidence>
<feature type="region of interest" description="Disordered" evidence="1">
    <location>
        <begin position="50"/>
        <end position="70"/>
    </location>
</feature>
<comment type="caution">
    <text evidence="2">The sequence shown here is derived from an EMBL/GenBank/DDBJ whole genome shotgun (WGS) entry which is preliminary data.</text>
</comment>
<evidence type="ECO:0000313" key="3">
    <source>
        <dbReference type="Proteomes" id="UP000192247"/>
    </source>
</evidence>
<organism evidence="2 3">
    <name type="scientific">Tropilaelaps mercedesae</name>
    <dbReference type="NCBI Taxonomy" id="418985"/>
    <lineage>
        <taxon>Eukaryota</taxon>
        <taxon>Metazoa</taxon>
        <taxon>Ecdysozoa</taxon>
        <taxon>Arthropoda</taxon>
        <taxon>Chelicerata</taxon>
        <taxon>Arachnida</taxon>
        <taxon>Acari</taxon>
        <taxon>Parasitiformes</taxon>
        <taxon>Mesostigmata</taxon>
        <taxon>Gamasina</taxon>
        <taxon>Dermanyssoidea</taxon>
        <taxon>Laelapidae</taxon>
        <taxon>Tropilaelaps</taxon>
    </lineage>
</organism>
<dbReference type="EMBL" id="MNPL01028386">
    <property type="protein sequence ID" value="OQR67567.1"/>
    <property type="molecule type" value="Genomic_DNA"/>
</dbReference>
<gene>
    <name evidence="2" type="ORF">BIW11_04739</name>
</gene>
<sequence length="70" mass="7826">MQPLTATLTRKRFSVSVFSHYRRVPMDSSGSQCSLLNKRLQKELLSMLKEPSPGVSINPDTLHGSHSLTQ</sequence>
<evidence type="ECO:0000256" key="1">
    <source>
        <dbReference type="SAM" id="MobiDB-lite"/>
    </source>
</evidence>
<proteinExistence type="predicted"/>
<accession>A0A1V9X259</accession>